<dbReference type="InterPro" id="IPR000182">
    <property type="entry name" value="GNAT_dom"/>
</dbReference>
<evidence type="ECO:0000313" key="2">
    <source>
        <dbReference type="EMBL" id="MDQ0483007.1"/>
    </source>
</evidence>
<dbReference type="InterPro" id="IPR022525">
    <property type="entry name" value="GNAT_AblB"/>
</dbReference>
<dbReference type="NCBIfam" id="TIGR03827">
    <property type="entry name" value="GNAT_ablB"/>
    <property type="match status" value="1"/>
</dbReference>
<gene>
    <name evidence="2" type="ORF">QO000_001979</name>
</gene>
<dbReference type="CDD" id="cd04301">
    <property type="entry name" value="NAT_SF"/>
    <property type="match status" value="1"/>
</dbReference>
<dbReference type="EMBL" id="JAUSWM010000003">
    <property type="protein sequence ID" value="MDQ0483007.1"/>
    <property type="molecule type" value="Genomic_DNA"/>
</dbReference>
<dbReference type="GeneID" id="301326700"/>
<feature type="domain" description="N-acetyltransferase" evidence="1">
    <location>
        <begin position="129"/>
        <end position="280"/>
    </location>
</feature>
<name>A0ABU0K0X1_9BACL</name>
<sequence length="284" mass="32930">MSQERSKAVSRVYKGGDYSFSCTHDRFNERIRIDEYTGNIKAMISHIHSLFTEEYTKCIIIAKEGDVTRLLSFGLSYEGIIRHYFSGVDAHVMTMYRDNWRRNSQTWKDEDLILEGVLTKTSSELNEKPLMRPGRESDAAALAELYNEVFAVYPTPMDEPAYIRKVMNEDTIFHVLEKNGRIISAASAEMNRKYNNAEITDCATLPKYRKGGTMRHLITELEKRLLNEEIYYAYSIARSLSFGMNAVFHHLNYCYGGRLINNVRIYQDWENMNLWSKSLTCGAE</sequence>
<protein>
    <submittedName>
        <fullName evidence="2">Beta-lysine N-acetyltransferase</fullName>
    </submittedName>
</protein>
<proteinExistence type="predicted"/>
<dbReference type="InterPro" id="IPR016181">
    <property type="entry name" value="Acyl_CoA_acyltransferase"/>
</dbReference>
<dbReference type="Pfam" id="PF00583">
    <property type="entry name" value="Acetyltransf_1"/>
    <property type="match status" value="1"/>
</dbReference>
<reference evidence="2" key="1">
    <citation type="submission" date="2023-07" db="EMBL/GenBank/DDBJ databases">
        <title>Genomic Encyclopedia of Type Strains, Phase IV (KMG-IV): sequencing the most valuable type-strain genomes for metagenomic binning, comparative biology and taxonomic classification.</title>
        <authorList>
            <person name="Goeker M."/>
        </authorList>
    </citation>
    <scope>NUCLEOTIDE SEQUENCE [LARGE SCALE GENOMIC DNA]</scope>
    <source>
        <strain evidence="2">JSM 076093</strain>
    </source>
</reference>
<comment type="caution">
    <text evidence="2">The sequence shown here is derived from an EMBL/GenBank/DDBJ whole genome shotgun (WGS) entry which is preliminary data.</text>
</comment>
<accession>A0ABU0K0X1</accession>
<dbReference type="RefSeq" id="WP_301551240.1">
    <property type="nucleotide sequence ID" value="NZ_JAQRMZ010000003.1"/>
</dbReference>
<organism evidence="2 3">
    <name type="scientific">Guptibacillus hwajinpoensis</name>
    <dbReference type="NCBI Taxonomy" id="208199"/>
    <lineage>
        <taxon>Bacteria</taxon>
        <taxon>Bacillati</taxon>
        <taxon>Bacillota</taxon>
        <taxon>Bacilli</taxon>
        <taxon>Bacillales</taxon>
        <taxon>Guptibacillaceae</taxon>
        <taxon>Guptibacillus</taxon>
    </lineage>
</organism>
<dbReference type="PROSITE" id="PS51186">
    <property type="entry name" value="GNAT"/>
    <property type="match status" value="1"/>
</dbReference>
<dbReference type="Proteomes" id="UP001226720">
    <property type="component" value="Unassembled WGS sequence"/>
</dbReference>
<evidence type="ECO:0000313" key="3">
    <source>
        <dbReference type="Proteomes" id="UP001226720"/>
    </source>
</evidence>
<dbReference type="Gene3D" id="3.40.630.30">
    <property type="match status" value="1"/>
</dbReference>
<dbReference type="SUPFAM" id="SSF55729">
    <property type="entry name" value="Acyl-CoA N-acyltransferases (Nat)"/>
    <property type="match status" value="1"/>
</dbReference>
<keyword evidence="3" id="KW-1185">Reference proteome</keyword>
<evidence type="ECO:0000259" key="1">
    <source>
        <dbReference type="PROSITE" id="PS51186"/>
    </source>
</evidence>